<evidence type="ECO:0000256" key="1">
    <source>
        <dbReference type="SAM" id="MobiDB-lite"/>
    </source>
</evidence>
<comment type="caution">
    <text evidence="2">The sequence shown here is derived from an EMBL/GenBank/DDBJ whole genome shotgun (WGS) entry which is preliminary data.</text>
</comment>
<name>A0AAV4CA70_9GAST</name>
<dbReference type="Proteomes" id="UP000735302">
    <property type="component" value="Unassembled WGS sequence"/>
</dbReference>
<dbReference type="EMBL" id="BLXT01005977">
    <property type="protein sequence ID" value="GFO27868.1"/>
    <property type="molecule type" value="Genomic_DNA"/>
</dbReference>
<feature type="compositionally biased region" description="Low complexity" evidence="1">
    <location>
        <begin position="66"/>
        <end position="78"/>
    </location>
</feature>
<gene>
    <name evidence="2" type="ORF">PoB_005437300</name>
</gene>
<evidence type="ECO:0000313" key="3">
    <source>
        <dbReference type="Proteomes" id="UP000735302"/>
    </source>
</evidence>
<evidence type="ECO:0000313" key="2">
    <source>
        <dbReference type="EMBL" id="GFO27868.1"/>
    </source>
</evidence>
<proteinExistence type="predicted"/>
<organism evidence="2 3">
    <name type="scientific">Plakobranchus ocellatus</name>
    <dbReference type="NCBI Taxonomy" id="259542"/>
    <lineage>
        <taxon>Eukaryota</taxon>
        <taxon>Metazoa</taxon>
        <taxon>Spiralia</taxon>
        <taxon>Lophotrochozoa</taxon>
        <taxon>Mollusca</taxon>
        <taxon>Gastropoda</taxon>
        <taxon>Heterobranchia</taxon>
        <taxon>Euthyneura</taxon>
        <taxon>Panpulmonata</taxon>
        <taxon>Sacoglossa</taxon>
        <taxon>Placobranchoidea</taxon>
        <taxon>Plakobranchidae</taxon>
        <taxon>Plakobranchus</taxon>
    </lineage>
</organism>
<dbReference type="AlphaFoldDB" id="A0AAV4CA70"/>
<accession>A0AAV4CA70</accession>
<reference evidence="2 3" key="1">
    <citation type="journal article" date="2021" name="Elife">
        <title>Chloroplast acquisition without the gene transfer in kleptoplastic sea slugs, Plakobranchus ocellatus.</title>
        <authorList>
            <person name="Maeda T."/>
            <person name="Takahashi S."/>
            <person name="Yoshida T."/>
            <person name="Shimamura S."/>
            <person name="Takaki Y."/>
            <person name="Nagai Y."/>
            <person name="Toyoda A."/>
            <person name="Suzuki Y."/>
            <person name="Arimoto A."/>
            <person name="Ishii H."/>
            <person name="Satoh N."/>
            <person name="Nishiyama T."/>
            <person name="Hasebe M."/>
            <person name="Maruyama T."/>
            <person name="Minagawa J."/>
            <person name="Obokata J."/>
            <person name="Shigenobu S."/>
        </authorList>
    </citation>
    <scope>NUCLEOTIDE SEQUENCE [LARGE SCALE GENOMIC DNA]</scope>
</reference>
<feature type="region of interest" description="Disordered" evidence="1">
    <location>
        <begin position="1"/>
        <end position="88"/>
    </location>
</feature>
<feature type="non-terminal residue" evidence="2">
    <location>
        <position position="1"/>
    </location>
</feature>
<keyword evidence="3" id="KW-1185">Reference proteome</keyword>
<feature type="non-terminal residue" evidence="2">
    <location>
        <position position="144"/>
    </location>
</feature>
<protein>
    <submittedName>
        <fullName evidence="2">Uncharacterized protein</fullName>
    </submittedName>
</protein>
<sequence>CLSSSSAERLPNKATVKGDDTPTTLAGCKSVRHKSDENSRAGLPLTLSSYTTGVPASCEDDGCRHPAGSPAPVASPSPNATIGDRTSPCLFHTLEDPIPPQSPRQTAFSCRHSLPRRASAIVAVRVSTPPWETLSLESLSTPSL</sequence>